<dbReference type="InterPro" id="IPR000182">
    <property type="entry name" value="GNAT_dom"/>
</dbReference>
<gene>
    <name evidence="5" type="primary">LOC106127587</name>
</gene>
<protein>
    <submittedName>
        <fullName evidence="5">Diamine acetyltransferase 2-like</fullName>
    </submittedName>
</protein>
<dbReference type="Proteomes" id="UP000694872">
    <property type="component" value="Unplaced"/>
</dbReference>
<evidence type="ECO:0000256" key="2">
    <source>
        <dbReference type="ARBA" id="ARBA00022679"/>
    </source>
</evidence>
<dbReference type="InterPro" id="IPR016181">
    <property type="entry name" value="Acyl_CoA_acyltransferase"/>
</dbReference>
<dbReference type="AlphaFoldDB" id="A0AAJ6ZXF8"/>
<proteinExistence type="inferred from homology"/>
<dbReference type="FunFam" id="3.40.630.30:FF:000064">
    <property type="entry name" value="GNAT family acetyltransferase"/>
    <property type="match status" value="1"/>
</dbReference>
<dbReference type="PANTHER" id="PTHR10545">
    <property type="entry name" value="DIAMINE N-ACETYLTRANSFERASE"/>
    <property type="match status" value="1"/>
</dbReference>
<dbReference type="Gene3D" id="3.40.630.30">
    <property type="match status" value="1"/>
</dbReference>
<feature type="domain" description="N-acetyltransferase" evidence="4">
    <location>
        <begin position="11"/>
        <end position="160"/>
    </location>
</feature>
<dbReference type="GeneID" id="106127587"/>
<dbReference type="KEGG" id="pxu:106127587"/>
<dbReference type="CDD" id="cd04301">
    <property type="entry name" value="NAT_SF"/>
    <property type="match status" value="1"/>
</dbReference>
<dbReference type="GO" id="GO:0008080">
    <property type="term" value="F:N-acetyltransferase activity"/>
    <property type="evidence" value="ECO:0007669"/>
    <property type="project" value="TreeGrafter"/>
</dbReference>
<name>A0AAJ6ZXF8_PAPXU</name>
<evidence type="ECO:0000259" key="4">
    <source>
        <dbReference type="PROSITE" id="PS51186"/>
    </source>
</evidence>
<evidence type="ECO:0000313" key="5">
    <source>
        <dbReference type="RefSeq" id="XP_013181160.1"/>
    </source>
</evidence>
<dbReference type="InterPro" id="IPR051016">
    <property type="entry name" value="Diverse_Substrate_AcTransf"/>
</dbReference>
<dbReference type="SUPFAM" id="SSF55729">
    <property type="entry name" value="Acyl-CoA N-acyltransferases (Nat)"/>
    <property type="match status" value="1"/>
</dbReference>
<organism evidence="5">
    <name type="scientific">Papilio xuthus</name>
    <name type="common">Asian swallowtail butterfly</name>
    <dbReference type="NCBI Taxonomy" id="66420"/>
    <lineage>
        <taxon>Eukaryota</taxon>
        <taxon>Metazoa</taxon>
        <taxon>Ecdysozoa</taxon>
        <taxon>Arthropoda</taxon>
        <taxon>Hexapoda</taxon>
        <taxon>Insecta</taxon>
        <taxon>Pterygota</taxon>
        <taxon>Neoptera</taxon>
        <taxon>Endopterygota</taxon>
        <taxon>Lepidoptera</taxon>
        <taxon>Glossata</taxon>
        <taxon>Ditrysia</taxon>
        <taxon>Papilionoidea</taxon>
        <taxon>Papilionidae</taxon>
        <taxon>Papilioninae</taxon>
        <taxon>Papilio</taxon>
    </lineage>
</organism>
<keyword evidence="3" id="KW-0012">Acyltransferase</keyword>
<dbReference type="Pfam" id="PF00583">
    <property type="entry name" value="Acetyltransf_1"/>
    <property type="match status" value="1"/>
</dbReference>
<dbReference type="RefSeq" id="XP_013181160.1">
    <property type="nucleotide sequence ID" value="XM_013325706.1"/>
</dbReference>
<evidence type="ECO:0000256" key="1">
    <source>
        <dbReference type="ARBA" id="ARBA00008694"/>
    </source>
</evidence>
<comment type="similarity">
    <text evidence="1">Belongs to the acetyltransferase family.</text>
</comment>
<dbReference type="PANTHER" id="PTHR10545:SF29">
    <property type="entry name" value="GH14572P-RELATED"/>
    <property type="match status" value="1"/>
</dbReference>
<dbReference type="PROSITE" id="PS51186">
    <property type="entry name" value="GNAT"/>
    <property type="match status" value="1"/>
</dbReference>
<evidence type="ECO:0000256" key="3">
    <source>
        <dbReference type="ARBA" id="ARBA00023315"/>
    </source>
</evidence>
<accession>A0AAJ6ZXF8</accession>
<keyword evidence="2" id="KW-0808">Transferase</keyword>
<sequence>MSSEVSAAGQLVVRDGRREDLPAVHRMIYELAAYEGIPEGPQLSVEDLAADGFDSRPPWFFLLVAELGHEVVGYALCNRAYSSWTRRALYIEDLYVAEARRRAGVGRTLLREVCTRALAAGVTRIDWHVLESNQAARTLYARMGARDLCRSEGRLALRLDAARILAVAEGSLLPHQEPPCEAPS</sequence>
<reference evidence="5" key="1">
    <citation type="submission" date="2025-08" db="UniProtKB">
        <authorList>
            <consortium name="RefSeq"/>
        </authorList>
    </citation>
    <scope>IDENTIFICATION</scope>
</reference>